<gene>
    <name evidence="1" type="ORF">BGT96224V2_LOCUS6181</name>
</gene>
<dbReference type="AlphaFoldDB" id="A0A381LGI0"/>
<organism evidence="1">
    <name type="scientific">Blumeria graminis f. sp. tritici 96224</name>
    <dbReference type="NCBI Taxonomy" id="1268274"/>
    <lineage>
        <taxon>Eukaryota</taxon>
        <taxon>Fungi</taxon>
        <taxon>Dikarya</taxon>
        <taxon>Ascomycota</taxon>
        <taxon>Pezizomycotina</taxon>
        <taxon>Leotiomycetes</taxon>
        <taxon>Erysiphales</taxon>
        <taxon>Erysiphaceae</taxon>
        <taxon>Blumeria</taxon>
    </lineage>
</organism>
<proteinExistence type="predicted"/>
<sequence>SYIVVGEGIAFSVSCSLSAGLLPVTNKLSSSSSNKLTAMRKEKKKLSHFRIFFVHSKRKLLPNF</sequence>
<accession>A0A381LGI0</accession>
<evidence type="ECO:0000313" key="1">
    <source>
        <dbReference type="EMBL" id="SUZ12973.1"/>
    </source>
</evidence>
<feature type="non-terminal residue" evidence="1">
    <location>
        <position position="1"/>
    </location>
</feature>
<protein>
    <submittedName>
        <fullName evidence="1">Bgt-20967</fullName>
    </submittedName>
</protein>
<dbReference type="EMBL" id="UIGY01000209">
    <property type="protein sequence ID" value="SUZ12973.1"/>
    <property type="molecule type" value="Genomic_DNA"/>
</dbReference>
<reference evidence="1" key="1">
    <citation type="submission" date="2018-07" db="EMBL/GenBank/DDBJ databases">
        <authorList>
            <person name="Quirk P.G."/>
            <person name="Krulwich T.A."/>
        </authorList>
    </citation>
    <scope>NUCLEOTIDE SEQUENCE</scope>
    <source>
        <strain evidence="1">96224</strain>
    </source>
</reference>
<name>A0A381LGI0_BLUGR</name>